<evidence type="ECO:0000256" key="7">
    <source>
        <dbReference type="PIRNR" id="PIRNR000232"/>
    </source>
</evidence>
<accession>A0AAJ5ZH07</accession>
<dbReference type="PANTHER" id="PTHR43821:SF1">
    <property type="entry name" value="NAD(P)H NITROREDUCTASE YDJA-RELATED"/>
    <property type="match status" value="1"/>
</dbReference>
<organism evidence="11 12">
    <name type="scientific">Candidatus Lucifugimonas marina</name>
    <dbReference type="NCBI Taxonomy" id="3038979"/>
    <lineage>
        <taxon>Bacteria</taxon>
        <taxon>Bacillati</taxon>
        <taxon>Chloroflexota</taxon>
        <taxon>Dehalococcoidia</taxon>
        <taxon>SAR202 cluster</taxon>
        <taxon>Candidatus Lucifugimonadales</taxon>
        <taxon>Candidatus Lucifugimonadaceae</taxon>
        <taxon>Candidatus Lucifugimonas</taxon>
    </lineage>
</organism>
<gene>
    <name evidence="10" type="ORF">GKO46_12845</name>
    <name evidence="11" type="ORF">GKO48_03775</name>
</gene>
<dbReference type="AlphaFoldDB" id="A0AAJ5ZH07"/>
<evidence type="ECO:0000259" key="9">
    <source>
        <dbReference type="Pfam" id="PF00881"/>
    </source>
</evidence>
<keyword evidence="12" id="KW-1185">Reference proteome</keyword>
<reference evidence="12 13" key="1">
    <citation type="submission" date="2019-11" db="EMBL/GenBank/DDBJ databases">
        <authorList>
            <person name="Cho J.-C."/>
        </authorList>
    </citation>
    <scope>NUCLEOTIDE SEQUENCE [LARGE SCALE GENOMIC DNA]</scope>
    <source>
        <strain evidence="11 12">JH1073</strain>
        <strain evidence="10 13">JH702</strain>
    </source>
</reference>
<dbReference type="Proteomes" id="UP001321249">
    <property type="component" value="Unassembled WGS sequence"/>
</dbReference>
<feature type="binding site" description="in other chain" evidence="8">
    <location>
        <begin position="9"/>
        <end position="11"/>
    </location>
    <ligand>
        <name>FMN</name>
        <dbReference type="ChEBI" id="CHEBI:58210"/>
        <note>ligand shared between dimeric partners</note>
    </ligand>
</feature>
<dbReference type="EC" id="1.-.-.-" evidence="7"/>
<dbReference type="PANTHER" id="PTHR43821">
    <property type="entry name" value="NAD(P)H NITROREDUCTASE YDJA-RELATED"/>
    <property type="match status" value="1"/>
</dbReference>
<evidence type="ECO:0000256" key="3">
    <source>
        <dbReference type="ARBA" id="ARBA00022643"/>
    </source>
</evidence>
<keyword evidence="4 7" id="KW-0521">NADP</keyword>
<evidence type="ECO:0000256" key="2">
    <source>
        <dbReference type="ARBA" id="ARBA00022630"/>
    </source>
</evidence>
<evidence type="ECO:0000256" key="4">
    <source>
        <dbReference type="ARBA" id="ARBA00022857"/>
    </source>
</evidence>
<dbReference type="InterPro" id="IPR026021">
    <property type="entry name" value="YdjA-like"/>
</dbReference>
<proteinExistence type="inferred from homology"/>
<evidence type="ECO:0000313" key="12">
    <source>
        <dbReference type="Proteomes" id="UP001219901"/>
    </source>
</evidence>
<dbReference type="Gene3D" id="3.40.109.10">
    <property type="entry name" value="NADH Oxidase"/>
    <property type="match status" value="1"/>
</dbReference>
<name>A0AAJ5ZH07_9CHLR</name>
<reference evidence="11" key="2">
    <citation type="journal article" date="2023" name="Nat. Commun.">
        <title>Cultivation of marine bacteria of the SAR202 clade.</title>
        <authorList>
            <person name="Lim Y."/>
            <person name="Seo J.H."/>
            <person name="Giovannoni S.J."/>
            <person name="Kang I."/>
            <person name="Cho J.C."/>
        </authorList>
    </citation>
    <scope>NUCLEOTIDE SEQUENCE</scope>
    <source>
        <strain evidence="11">JH1073</strain>
    </source>
</reference>
<dbReference type="EMBL" id="WMBE01000005">
    <property type="protein sequence ID" value="MDG0867950.1"/>
    <property type="molecule type" value="Genomic_DNA"/>
</dbReference>
<keyword evidence="2 7" id="KW-0285">Flavoprotein</keyword>
<reference evidence="12" key="3">
    <citation type="submission" date="2023-06" db="EMBL/GenBank/DDBJ databases">
        <title>Pangenomics reveal diversification of enzyme families and niche specialization in globally abundant SAR202 bacteria.</title>
        <authorList>
            <person name="Saw J.H.W."/>
        </authorList>
    </citation>
    <scope>NUCLEOTIDE SEQUENCE [LARGE SCALE GENOMIC DNA]</scope>
    <source>
        <strain evidence="12">JH1073</strain>
    </source>
</reference>
<evidence type="ECO:0000313" key="13">
    <source>
        <dbReference type="Proteomes" id="UP001321249"/>
    </source>
</evidence>
<evidence type="ECO:0000256" key="5">
    <source>
        <dbReference type="ARBA" id="ARBA00023002"/>
    </source>
</evidence>
<dbReference type="RefSeq" id="WP_342826884.1">
    <property type="nucleotide sequence ID" value="NZ_CP046146.1"/>
</dbReference>
<protein>
    <recommendedName>
        <fullName evidence="7">Putative NAD(P)H nitroreductase</fullName>
        <ecNumber evidence="7">1.-.-.-</ecNumber>
    </recommendedName>
</protein>
<dbReference type="SUPFAM" id="SSF55469">
    <property type="entry name" value="FMN-dependent nitroreductase-like"/>
    <property type="match status" value="1"/>
</dbReference>
<dbReference type="InterPro" id="IPR052530">
    <property type="entry name" value="NAD(P)H_nitroreductase"/>
</dbReference>
<dbReference type="Proteomes" id="UP001219901">
    <property type="component" value="Chromosome"/>
</dbReference>
<evidence type="ECO:0000256" key="1">
    <source>
        <dbReference type="ARBA" id="ARBA00007118"/>
    </source>
</evidence>
<evidence type="ECO:0000313" key="10">
    <source>
        <dbReference type="EMBL" id="MDG0867950.1"/>
    </source>
</evidence>
<feature type="binding site" evidence="8">
    <location>
        <position position="38"/>
    </location>
    <ligand>
        <name>FMN</name>
        <dbReference type="ChEBI" id="CHEBI:58210"/>
        <note>ligand shared between dimeric partners</note>
    </ligand>
</feature>
<feature type="domain" description="Nitroreductase" evidence="9">
    <location>
        <begin position="6"/>
        <end position="167"/>
    </location>
</feature>
<dbReference type="InterPro" id="IPR000415">
    <property type="entry name" value="Nitroreductase-like"/>
</dbReference>
<comment type="similarity">
    <text evidence="1 7">Belongs to the nitroreductase family.</text>
</comment>
<keyword evidence="3 7" id="KW-0288">FMN</keyword>
<evidence type="ECO:0000256" key="8">
    <source>
        <dbReference type="PIRSR" id="PIRSR000232-1"/>
    </source>
</evidence>
<keyword evidence="5 7" id="KW-0560">Oxidoreductase</keyword>
<dbReference type="GO" id="GO:0016491">
    <property type="term" value="F:oxidoreductase activity"/>
    <property type="evidence" value="ECO:0007669"/>
    <property type="project" value="UniProtKB-UniRule"/>
</dbReference>
<evidence type="ECO:0000256" key="6">
    <source>
        <dbReference type="ARBA" id="ARBA00023027"/>
    </source>
</evidence>
<comment type="cofactor">
    <cofactor evidence="8">
        <name>FMN</name>
        <dbReference type="ChEBI" id="CHEBI:58210"/>
    </cofactor>
    <text evidence="8">Binds 1 FMN per subunit.</text>
</comment>
<dbReference type="CDD" id="cd02135">
    <property type="entry name" value="YdjA-like"/>
    <property type="match status" value="1"/>
</dbReference>
<dbReference type="Pfam" id="PF00881">
    <property type="entry name" value="Nitroreductase"/>
    <property type="match status" value="1"/>
</dbReference>
<keyword evidence="6 7" id="KW-0520">NAD</keyword>
<dbReference type="InterPro" id="IPR029479">
    <property type="entry name" value="Nitroreductase"/>
</dbReference>
<feature type="binding site" description="in other chain" evidence="8">
    <location>
        <begin position="137"/>
        <end position="139"/>
    </location>
    <ligand>
        <name>FMN</name>
        <dbReference type="ChEBI" id="CHEBI:58210"/>
        <note>ligand shared between dimeric partners</note>
    </ligand>
</feature>
<dbReference type="PIRSF" id="PIRSF000232">
    <property type="entry name" value="YdjA"/>
    <property type="match status" value="1"/>
</dbReference>
<sequence>MVLDAIHARRTVREFTEDAVSDSALELMIEAATWAPNHRSTEPWRFIVLGKDGEMRAKAAQIVHDWTFENVKNPNPERRAASSKEAQQEIIDAPAFMYVYSVQGRNDEVTKENYAATACAVQNLMLAAESLGIGVGWSTGKPCLAPVGTAIGAEPDWDIVGALYIGYPSETQDRQSDAKRASVNDVTIWS</sequence>
<dbReference type="EMBL" id="CP046147">
    <property type="protein sequence ID" value="WFG38762.1"/>
    <property type="molecule type" value="Genomic_DNA"/>
</dbReference>
<evidence type="ECO:0000313" key="11">
    <source>
        <dbReference type="EMBL" id="WFG38762.1"/>
    </source>
</evidence>